<keyword evidence="5 7" id="KW-1133">Transmembrane helix</keyword>
<feature type="transmembrane region" description="Helical" evidence="7">
    <location>
        <begin position="12"/>
        <end position="34"/>
    </location>
</feature>
<keyword evidence="6 7" id="KW-0472">Membrane</keyword>
<protein>
    <submittedName>
        <fullName evidence="9">Carbohydrate ABC transporter permease</fullName>
    </submittedName>
</protein>
<comment type="similarity">
    <text evidence="7">Belongs to the binding-protein-dependent transport system permease family.</text>
</comment>
<dbReference type="InterPro" id="IPR000515">
    <property type="entry name" value="MetI-like"/>
</dbReference>
<evidence type="ECO:0000259" key="8">
    <source>
        <dbReference type="PROSITE" id="PS50928"/>
    </source>
</evidence>
<evidence type="ECO:0000313" key="10">
    <source>
        <dbReference type="Proteomes" id="UP001451571"/>
    </source>
</evidence>
<keyword evidence="10" id="KW-1185">Reference proteome</keyword>
<evidence type="ECO:0000256" key="4">
    <source>
        <dbReference type="ARBA" id="ARBA00022692"/>
    </source>
</evidence>
<keyword evidence="4 7" id="KW-0812">Transmembrane</keyword>
<dbReference type="Pfam" id="PF00528">
    <property type="entry name" value="BPD_transp_1"/>
    <property type="match status" value="1"/>
</dbReference>
<keyword evidence="2 7" id="KW-0813">Transport</keyword>
<keyword evidence="3" id="KW-1003">Cell membrane</keyword>
<evidence type="ECO:0000256" key="5">
    <source>
        <dbReference type="ARBA" id="ARBA00022989"/>
    </source>
</evidence>
<evidence type="ECO:0000256" key="7">
    <source>
        <dbReference type="RuleBase" id="RU363032"/>
    </source>
</evidence>
<organism evidence="9 10">
    <name type="scientific">Kineothrix sedimenti</name>
    <dbReference type="NCBI Taxonomy" id="3123317"/>
    <lineage>
        <taxon>Bacteria</taxon>
        <taxon>Bacillati</taxon>
        <taxon>Bacillota</taxon>
        <taxon>Clostridia</taxon>
        <taxon>Lachnospirales</taxon>
        <taxon>Lachnospiraceae</taxon>
        <taxon>Kineothrix</taxon>
    </lineage>
</organism>
<dbReference type="Proteomes" id="UP001451571">
    <property type="component" value="Chromosome"/>
</dbReference>
<dbReference type="Gene3D" id="1.10.3720.10">
    <property type="entry name" value="MetI-like"/>
    <property type="match status" value="1"/>
</dbReference>
<proteinExistence type="inferred from homology"/>
<name>A0ABZ3EXU0_9FIRM</name>
<feature type="transmembrane region" description="Helical" evidence="7">
    <location>
        <begin position="141"/>
        <end position="158"/>
    </location>
</feature>
<evidence type="ECO:0000256" key="6">
    <source>
        <dbReference type="ARBA" id="ARBA00023136"/>
    </source>
</evidence>
<evidence type="ECO:0000256" key="3">
    <source>
        <dbReference type="ARBA" id="ARBA00022475"/>
    </source>
</evidence>
<feature type="transmembrane region" description="Helical" evidence="7">
    <location>
        <begin position="196"/>
        <end position="216"/>
    </location>
</feature>
<comment type="subcellular location">
    <subcellularLocation>
        <location evidence="1 7">Cell membrane</location>
        <topology evidence="1 7">Multi-pass membrane protein</topology>
    </subcellularLocation>
</comment>
<dbReference type="RefSeq" id="WP_342757797.1">
    <property type="nucleotide sequence ID" value="NZ_CP146256.1"/>
</dbReference>
<evidence type="ECO:0000313" key="9">
    <source>
        <dbReference type="EMBL" id="XAH74203.1"/>
    </source>
</evidence>
<gene>
    <name evidence="9" type="ORF">V6984_00060</name>
</gene>
<dbReference type="SUPFAM" id="SSF161098">
    <property type="entry name" value="MetI-like"/>
    <property type="match status" value="1"/>
</dbReference>
<accession>A0ABZ3EXU0</accession>
<feature type="domain" description="ABC transmembrane type-1" evidence="8">
    <location>
        <begin position="73"/>
        <end position="262"/>
    </location>
</feature>
<reference evidence="9 10" key="1">
    <citation type="submission" date="2024-02" db="EMBL/GenBank/DDBJ databases">
        <title>Bacterial strain from lacustrine sediment.</title>
        <authorList>
            <person name="Petit C."/>
            <person name="Fadhlaoui K."/>
        </authorList>
    </citation>
    <scope>NUCLEOTIDE SEQUENCE [LARGE SCALE GENOMIC DNA]</scope>
    <source>
        <strain evidence="9 10">IPX-CK</strain>
    </source>
</reference>
<feature type="transmembrane region" description="Helical" evidence="7">
    <location>
        <begin position="72"/>
        <end position="96"/>
    </location>
</feature>
<dbReference type="PANTHER" id="PTHR43744">
    <property type="entry name" value="ABC TRANSPORTER PERMEASE PROTEIN MG189-RELATED-RELATED"/>
    <property type="match status" value="1"/>
</dbReference>
<dbReference type="PANTHER" id="PTHR43744:SF8">
    <property type="entry name" value="SN-GLYCEROL-3-PHOSPHATE TRANSPORT SYSTEM PERMEASE PROTEIN UGPE"/>
    <property type="match status" value="1"/>
</dbReference>
<evidence type="ECO:0000256" key="2">
    <source>
        <dbReference type="ARBA" id="ARBA00022448"/>
    </source>
</evidence>
<dbReference type="CDD" id="cd06261">
    <property type="entry name" value="TM_PBP2"/>
    <property type="match status" value="1"/>
</dbReference>
<dbReference type="PROSITE" id="PS50928">
    <property type="entry name" value="ABC_TM1"/>
    <property type="match status" value="1"/>
</dbReference>
<evidence type="ECO:0000256" key="1">
    <source>
        <dbReference type="ARBA" id="ARBA00004651"/>
    </source>
</evidence>
<dbReference type="EMBL" id="CP146256">
    <property type="protein sequence ID" value="XAH74203.1"/>
    <property type="molecule type" value="Genomic_DNA"/>
</dbReference>
<feature type="transmembrane region" description="Helical" evidence="7">
    <location>
        <begin position="241"/>
        <end position="262"/>
    </location>
</feature>
<dbReference type="InterPro" id="IPR035906">
    <property type="entry name" value="MetI-like_sf"/>
</dbReference>
<feature type="transmembrane region" description="Helical" evidence="7">
    <location>
        <begin position="108"/>
        <end position="129"/>
    </location>
</feature>
<sequence length="277" mass="30469">MKSKKNLTPGRVVLYILAYTVALIWLFPVVWMIVSSLKSYGTPVSILSKVFSGAFTLENYAIVAQKAPILRWIWNSALVAVLVTIGTLILTSLAAYAISKLKFKGQNFVFILITAGMMVPIESIIIPLYQEMAGLNLQNTYIGLMCPSLAAPIGVLIMKRCYDAIPNDLIEAAVLDGANQFRRWWDICLPVSKSSMAAVGIFTFTNSWNNFLWPFLSITSEKMMTLPVGIPQFQGANLSEFTLPMTACVIASVPAIIVFLIFQKQIIQGIAMTGIKG</sequence>